<evidence type="ECO:0000313" key="2">
    <source>
        <dbReference type="EMBL" id="CAI2365651.1"/>
    </source>
</evidence>
<gene>
    <name evidence="2" type="ORF">ECRASSUSDP1_LOCUS6958</name>
</gene>
<proteinExistence type="predicted"/>
<evidence type="ECO:0000313" key="3">
    <source>
        <dbReference type="Proteomes" id="UP001295684"/>
    </source>
</evidence>
<comment type="caution">
    <text evidence="2">The sequence shown here is derived from an EMBL/GenBank/DDBJ whole genome shotgun (WGS) entry which is preliminary data.</text>
</comment>
<name>A0AAD1UF43_EUPCR</name>
<accession>A0AAD1UF43</accession>
<dbReference type="EMBL" id="CAMPGE010006762">
    <property type="protein sequence ID" value="CAI2365651.1"/>
    <property type="molecule type" value="Genomic_DNA"/>
</dbReference>
<protein>
    <submittedName>
        <fullName evidence="2">Uncharacterized protein</fullName>
    </submittedName>
</protein>
<keyword evidence="3" id="KW-1185">Reference proteome</keyword>
<feature type="region of interest" description="Disordered" evidence="1">
    <location>
        <begin position="1"/>
        <end position="39"/>
    </location>
</feature>
<feature type="compositionally biased region" description="Basic residues" evidence="1">
    <location>
        <begin position="1"/>
        <end position="16"/>
    </location>
</feature>
<organism evidence="2 3">
    <name type="scientific">Euplotes crassus</name>
    <dbReference type="NCBI Taxonomy" id="5936"/>
    <lineage>
        <taxon>Eukaryota</taxon>
        <taxon>Sar</taxon>
        <taxon>Alveolata</taxon>
        <taxon>Ciliophora</taxon>
        <taxon>Intramacronucleata</taxon>
        <taxon>Spirotrichea</taxon>
        <taxon>Hypotrichia</taxon>
        <taxon>Euplotida</taxon>
        <taxon>Euplotidae</taxon>
        <taxon>Moneuplotes</taxon>
    </lineage>
</organism>
<reference evidence="2" key="1">
    <citation type="submission" date="2023-07" db="EMBL/GenBank/DDBJ databases">
        <authorList>
            <consortium name="AG Swart"/>
            <person name="Singh M."/>
            <person name="Singh A."/>
            <person name="Seah K."/>
            <person name="Emmerich C."/>
        </authorList>
    </citation>
    <scope>NUCLEOTIDE SEQUENCE</scope>
    <source>
        <strain evidence="2">DP1</strain>
    </source>
</reference>
<dbReference type="AlphaFoldDB" id="A0AAD1UF43"/>
<evidence type="ECO:0000256" key="1">
    <source>
        <dbReference type="SAM" id="MobiDB-lite"/>
    </source>
</evidence>
<sequence>MEQKLRNRRGYSKVKLKPGPNKNLGIGGKNKSKSKNLRPSTARIRTINASGSAYKFYTIDQYKNINLMFSGSKIKPKTRNQSEQITPIRGKKAQIRATNTQVGPHGIENDIKPAILNSHQKPHHKICKFWSSSVDPNHIRAQQLNGNLTEIKPRRPVTATYRRIKNTGEGGIKHQLRFSFKFENENNESFSCTGSPIKGTEDDVPQTFQHEFPSQMLEDSEEVKNEVIPQNNNGVSQDLIAQKDIALVSPEENMQLNIGITDPQEVECKPHRTLKKLEDNDSKFMNYIPEEKITPTSMAYYKKIRRPQSAVAIPEQFKHKADVQIGSSGAKISKKIKPKNQTKKRQEKPRVKYDINTILSNRSQSMKIKEVFMGTSSKISDLISIHEKEKVTKLSSMTKEQYHDFLLGKLMELEAFLAPENHKRWYREKNPELTSSLMRSQINMIRNALGADIVK</sequence>
<dbReference type="Proteomes" id="UP001295684">
    <property type="component" value="Unassembled WGS sequence"/>
</dbReference>